<dbReference type="Pfam" id="PF00248">
    <property type="entry name" value="Aldo_ket_red"/>
    <property type="match status" value="1"/>
</dbReference>
<dbReference type="InterPro" id="IPR023210">
    <property type="entry name" value="NADP_OxRdtase_dom"/>
</dbReference>
<name>A0A087LY72_9HYPH</name>
<dbReference type="GO" id="GO:0016491">
    <property type="term" value="F:oxidoreductase activity"/>
    <property type="evidence" value="ECO:0007669"/>
    <property type="project" value="UniProtKB-KW"/>
</dbReference>
<dbReference type="Proteomes" id="UP000028981">
    <property type="component" value="Unassembled WGS sequence"/>
</dbReference>
<dbReference type="STRING" id="46914.JP75_20270"/>
<feature type="domain" description="NADP-dependent oxidoreductase" evidence="2">
    <location>
        <begin position="19"/>
        <end position="324"/>
    </location>
</feature>
<evidence type="ECO:0000313" key="4">
    <source>
        <dbReference type="Proteomes" id="UP000028981"/>
    </source>
</evidence>
<dbReference type="EMBL" id="JQGC01000023">
    <property type="protein sequence ID" value="KFL29575.1"/>
    <property type="molecule type" value="Genomic_DNA"/>
</dbReference>
<evidence type="ECO:0000259" key="2">
    <source>
        <dbReference type="Pfam" id="PF00248"/>
    </source>
</evidence>
<evidence type="ECO:0000256" key="1">
    <source>
        <dbReference type="ARBA" id="ARBA00023002"/>
    </source>
</evidence>
<keyword evidence="1" id="KW-0560">Oxidoreductase</keyword>
<gene>
    <name evidence="3" type="ORF">JP75_20270</name>
</gene>
<dbReference type="GO" id="GO:0005829">
    <property type="term" value="C:cytosol"/>
    <property type="evidence" value="ECO:0007669"/>
    <property type="project" value="TreeGrafter"/>
</dbReference>
<dbReference type="InterPro" id="IPR036812">
    <property type="entry name" value="NAD(P)_OxRdtase_dom_sf"/>
</dbReference>
<dbReference type="AlphaFoldDB" id="A0A087LY72"/>
<organism evidence="3 4">
    <name type="scientific">Devosia riboflavina</name>
    <dbReference type="NCBI Taxonomy" id="46914"/>
    <lineage>
        <taxon>Bacteria</taxon>
        <taxon>Pseudomonadati</taxon>
        <taxon>Pseudomonadota</taxon>
        <taxon>Alphaproteobacteria</taxon>
        <taxon>Hyphomicrobiales</taxon>
        <taxon>Devosiaceae</taxon>
        <taxon>Devosia</taxon>
    </lineage>
</organism>
<protein>
    <submittedName>
        <fullName evidence="3">Aldo/keto reductase</fullName>
    </submittedName>
</protein>
<reference evidence="3 4" key="1">
    <citation type="submission" date="2014-08" db="EMBL/GenBank/DDBJ databases">
        <authorList>
            <person name="Hassan Y.I."/>
            <person name="Lepp D."/>
            <person name="Zhou T."/>
        </authorList>
    </citation>
    <scope>NUCLEOTIDE SEQUENCE [LARGE SCALE GENOMIC DNA]</scope>
    <source>
        <strain evidence="3 4">IFO13584</strain>
    </source>
</reference>
<dbReference type="InterPro" id="IPR050523">
    <property type="entry name" value="AKR_Detox_Biosynth"/>
</dbReference>
<dbReference type="CDD" id="cd19080">
    <property type="entry name" value="AKR_AKR9A_9B"/>
    <property type="match status" value="1"/>
</dbReference>
<evidence type="ECO:0000313" key="3">
    <source>
        <dbReference type="EMBL" id="KFL29575.1"/>
    </source>
</evidence>
<comment type="caution">
    <text evidence="3">The sequence shown here is derived from an EMBL/GenBank/DDBJ whole genome shotgun (WGS) entry which is preliminary data.</text>
</comment>
<dbReference type="OrthoDB" id="8394608at2"/>
<dbReference type="SUPFAM" id="SSF51430">
    <property type="entry name" value="NAD(P)-linked oxidoreductase"/>
    <property type="match status" value="1"/>
</dbReference>
<dbReference type="Gene3D" id="3.20.20.100">
    <property type="entry name" value="NADP-dependent oxidoreductase domain"/>
    <property type="match status" value="1"/>
</dbReference>
<sequence length="353" mass="38003">MTTLTDYRLLGRSGLRVSPLALGTMTFGADWGWGAAEQEARTMFDAYVDRGGNFIDTSVNYTDGSSETLLGRFIKPKREQVVVATKFTMAREPNNPNAGGNHRLNIIRSVETSLRQLDTDWIDLLYLHSWDFTTGVEEVMRALDDVVRSGKVTYVGISNTPAWRIAQMQTLADLRGWSPFVALQVEYSLAARTVEQELVPMADALGLGIVPWSPLAGGLLAGKYSRADLTGAKTGAEVTGSRRDVIVAMGGMTERALGIADAVSAVARELNASPSQVAIAWLLSRPQAPIPIVGARTLAQLDDNLGALGVTLSDEQTARLDAVSAVAPVFPHSFITGPMVRQLTFGGTNVPLR</sequence>
<keyword evidence="4" id="KW-1185">Reference proteome</keyword>
<dbReference type="FunFam" id="3.20.20.100:FF:000004">
    <property type="entry name" value="Oxidoreductase, aldo/keto reductase"/>
    <property type="match status" value="1"/>
</dbReference>
<dbReference type="PANTHER" id="PTHR43364">
    <property type="entry name" value="NADH-SPECIFIC METHYLGLYOXAL REDUCTASE-RELATED"/>
    <property type="match status" value="1"/>
</dbReference>
<proteinExistence type="predicted"/>
<accession>A0A087LY72</accession>
<dbReference type="PANTHER" id="PTHR43364:SF4">
    <property type="entry name" value="NAD(P)-LINKED OXIDOREDUCTASE SUPERFAMILY PROTEIN"/>
    <property type="match status" value="1"/>
</dbReference>
<dbReference type="RefSeq" id="WP_035086221.1">
    <property type="nucleotide sequence ID" value="NZ_JQGC01000023.1"/>
</dbReference>